<dbReference type="Gene3D" id="1.10.10.2770">
    <property type="match status" value="1"/>
</dbReference>
<dbReference type="Gene3D" id="3.40.50.300">
    <property type="entry name" value="P-loop containing nucleotide triphosphate hydrolases"/>
    <property type="match status" value="1"/>
</dbReference>
<dbReference type="Pfam" id="PF00009">
    <property type="entry name" value="GTP_EFTU"/>
    <property type="match status" value="1"/>
</dbReference>
<evidence type="ECO:0000256" key="4">
    <source>
        <dbReference type="ARBA" id="ARBA00022741"/>
    </source>
</evidence>
<dbReference type="InterPro" id="IPR000795">
    <property type="entry name" value="T_Tr_GTP-bd_dom"/>
</dbReference>
<dbReference type="RefSeq" id="WP_044429895.1">
    <property type="nucleotide sequence ID" value="NZ_BJYZ01000021.1"/>
</dbReference>
<evidence type="ECO:0000256" key="5">
    <source>
        <dbReference type="ARBA" id="ARBA00022917"/>
    </source>
</evidence>
<evidence type="ECO:0000256" key="6">
    <source>
        <dbReference type="ARBA" id="ARBA00023134"/>
    </source>
</evidence>
<dbReference type="GO" id="GO:0005525">
    <property type="term" value="F:GTP binding"/>
    <property type="evidence" value="ECO:0007669"/>
    <property type="project" value="UniProtKB-KW"/>
</dbReference>
<comment type="subcellular location">
    <subcellularLocation>
        <location evidence="1">Cytoplasm</location>
    </subcellularLocation>
</comment>
<evidence type="ECO:0000259" key="9">
    <source>
        <dbReference type="PROSITE" id="PS51722"/>
    </source>
</evidence>
<evidence type="ECO:0000256" key="3">
    <source>
        <dbReference type="ARBA" id="ARBA00022490"/>
    </source>
</evidence>
<evidence type="ECO:0000313" key="10">
    <source>
        <dbReference type="EMBL" id="GEO40371.1"/>
    </source>
</evidence>
<evidence type="ECO:0000256" key="7">
    <source>
        <dbReference type="ARBA" id="ARBA00025526"/>
    </source>
</evidence>
<comment type="caution">
    <text evidence="10">The sequence shown here is derived from an EMBL/GenBank/DDBJ whole genome shotgun (WGS) entry which is preliminary data.</text>
</comment>
<dbReference type="GO" id="GO:0001514">
    <property type="term" value="P:selenocysteine incorporation"/>
    <property type="evidence" value="ECO:0007669"/>
    <property type="project" value="InterPro"/>
</dbReference>
<dbReference type="EMBL" id="BJYZ01000021">
    <property type="protein sequence ID" value="GEO40371.1"/>
    <property type="molecule type" value="Genomic_DNA"/>
</dbReference>
<accession>A0A512DV71</accession>
<feature type="domain" description="Tr-type G" evidence="9">
    <location>
        <begin position="1"/>
        <end position="172"/>
    </location>
</feature>
<dbReference type="Pfam" id="PF09107">
    <property type="entry name" value="WHD_3rd_SelB"/>
    <property type="match status" value="1"/>
</dbReference>
<evidence type="ECO:0000256" key="8">
    <source>
        <dbReference type="ARBA" id="ARBA00031615"/>
    </source>
</evidence>
<dbReference type="OrthoDB" id="9803139at2"/>
<dbReference type="InterPro" id="IPR036388">
    <property type="entry name" value="WH-like_DNA-bd_sf"/>
</dbReference>
<dbReference type="CDD" id="cd03696">
    <property type="entry name" value="SelB_II"/>
    <property type="match status" value="1"/>
</dbReference>
<proteinExistence type="predicted"/>
<dbReference type="Gene3D" id="1.10.10.10">
    <property type="entry name" value="Winged helix-like DNA-binding domain superfamily/Winged helix DNA-binding domain"/>
    <property type="match status" value="1"/>
</dbReference>
<dbReference type="GO" id="GO:0003746">
    <property type="term" value="F:translation elongation factor activity"/>
    <property type="evidence" value="ECO:0007669"/>
    <property type="project" value="UniProtKB-KW"/>
</dbReference>
<reference evidence="10 11" key="1">
    <citation type="submission" date="2019-07" db="EMBL/GenBank/DDBJ databases">
        <title>Whole genome shotgun sequence of Skermanella aerolata NBRC 106429.</title>
        <authorList>
            <person name="Hosoyama A."/>
            <person name="Uohara A."/>
            <person name="Ohji S."/>
            <person name="Ichikawa N."/>
        </authorList>
    </citation>
    <scope>NUCLEOTIDE SEQUENCE [LARGE SCALE GENOMIC DNA]</scope>
    <source>
        <strain evidence="10 11">NBRC 106429</strain>
    </source>
</reference>
<dbReference type="AlphaFoldDB" id="A0A512DV71"/>
<dbReference type="InterPro" id="IPR036390">
    <property type="entry name" value="WH_DNA-bd_sf"/>
</dbReference>
<gene>
    <name evidence="10" type="ORF">SAE02_45190</name>
</gene>
<dbReference type="NCBIfam" id="TIGR00475">
    <property type="entry name" value="selB"/>
    <property type="match status" value="1"/>
</dbReference>
<evidence type="ECO:0000256" key="2">
    <source>
        <dbReference type="ARBA" id="ARBA00015953"/>
    </source>
</evidence>
<dbReference type="GO" id="GO:0003924">
    <property type="term" value="F:GTPase activity"/>
    <property type="evidence" value="ECO:0007669"/>
    <property type="project" value="InterPro"/>
</dbReference>
<keyword evidence="4" id="KW-0547">Nucleotide-binding</keyword>
<dbReference type="InterPro" id="IPR027417">
    <property type="entry name" value="P-loop_NTPase"/>
</dbReference>
<name>A0A512DV71_9PROT</name>
<keyword evidence="10" id="KW-0251">Elongation factor</keyword>
<dbReference type="InterPro" id="IPR004535">
    <property type="entry name" value="Transl_elong_SelB"/>
</dbReference>
<keyword evidence="6" id="KW-0342">GTP-binding</keyword>
<dbReference type="PANTHER" id="PTHR43721">
    <property type="entry name" value="ELONGATION FACTOR TU-RELATED"/>
    <property type="match status" value="1"/>
</dbReference>
<organism evidence="10 11">
    <name type="scientific">Skermanella aerolata</name>
    <dbReference type="NCBI Taxonomy" id="393310"/>
    <lineage>
        <taxon>Bacteria</taxon>
        <taxon>Pseudomonadati</taxon>
        <taxon>Pseudomonadota</taxon>
        <taxon>Alphaproteobacteria</taxon>
        <taxon>Rhodospirillales</taxon>
        <taxon>Azospirillaceae</taxon>
        <taxon>Skermanella</taxon>
    </lineage>
</organism>
<sequence>MRSALVGVIGHVDHGKTALVRALTGIDTDRLAEEKRRGISIVLGFSHLVTAGGEIDLIDMPGHERFVRTMISGATGIGAVLLVVDAREGIQPQTVEHVGIAGLIGVRRGIVAVTKCDLVPVEEAVAAGEAAAGLARDAGIAEVTAVRTSAVTGEGLDELRRLLGDLPEGSAEPGDSGVFWLPTDRVFAVPGFGTVVTGTLRRGALSVGDEVELTPGGRKARVRSLQIHGRPVETAPPGRRTAVNLRGVDQSDVPRGTALASPGLLTGSRWLDAELTVLATASKELRSGAVVRLLTGTVETSARLRLLDRDRLEPGTSALVQLFTESSIAVPAGEPFIIRTPSPPATVGGGRILDPVSRRHRRHDGRTLAGLRVLAEAPPAETLADRLRAAGTTGCAEADLARLLAVSPHRLHRYFKDAGAILLPDGTVLDGTAGRTLECEVLALVEKHHRDHPAEPGLPRDRLGRNAGAMAAVLVERGELRNEQGRLRHRDFDPAALLPERSRRLIAAVEREFLSGGLMPPDASAVVGNDRERFQAILYLTRTGVLVRATDRVQKRDILFHRDALVKAQRIMKTHLADRNGGFLVGDLGKLLGISRKYSIPLLEHLDAIRFTRRLDDRRVISEAAERTPGS</sequence>
<dbReference type="InterPro" id="IPR015191">
    <property type="entry name" value="SelB_WHD4"/>
</dbReference>
<evidence type="ECO:0000256" key="1">
    <source>
        <dbReference type="ARBA" id="ARBA00004496"/>
    </source>
</evidence>
<keyword evidence="3" id="KW-0963">Cytoplasm</keyword>
<dbReference type="SUPFAM" id="SSF52540">
    <property type="entry name" value="P-loop containing nucleoside triphosphate hydrolases"/>
    <property type="match status" value="1"/>
</dbReference>
<comment type="function">
    <text evidence="7">Translation factor necessary for the incorporation of selenocysteine into proteins. It probably replaces EF-Tu for the insertion of selenocysteine directed by the UGA codon. SelB binds GTP and GDP.</text>
</comment>
<dbReference type="PANTHER" id="PTHR43721:SF22">
    <property type="entry name" value="ELONGATION FACTOR TU, MITOCHONDRIAL"/>
    <property type="match status" value="1"/>
</dbReference>
<dbReference type="SUPFAM" id="SSF50447">
    <property type="entry name" value="Translation proteins"/>
    <property type="match status" value="1"/>
</dbReference>
<dbReference type="Gene3D" id="2.40.30.10">
    <property type="entry name" value="Translation factors"/>
    <property type="match status" value="1"/>
</dbReference>
<dbReference type="GO" id="GO:0004020">
    <property type="term" value="F:adenylylsulfate kinase activity"/>
    <property type="evidence" value="ECO:0007669"/>
    <property type="project" value="UniProtKB-EC"/>
</dbReference>
<dbReference type="Pfam" id="PF25461">
    <property type="entry name" value="Beta-barrel_SelB"/>
    <property type="match status" value="1"/>
</dbReference>
<protein>
    <recommendedName>
        <fullName evidence="2">Selenocysteine-specific elongation factor</fullName>
    </recommendedName>
    <alternativeName>
        <fullName evidence="8">SelB translation factor</fullName>
    </alternativeName>
</protein>
<dbReference type="InterPro" id="IPR009001">
    <property type="entry name" value="Transl_elong_EF1A/Init_IF2_C"/>
</dbReference>
<dbReference type="InterPro" id="IPR004161">
    <property type="entry name" value="EFTu-like_2"/>
</dbReference>
<evidence type="ECO:0000313" key="11">
    <source>
        <dbReference type="Proteomes" id="UP000321523"/>
    </source>
</evidence>
<dbReference type="Pfam" id="PF03144">
    <property type="entry name" value="GTP_EFTU_D2"/>
    <property type="match status" value="1"/>
</dbReference>
<dbReference type="Proteomes" id="UP000321523">
    <property type="component" value="Unassembled WGS sequence"/>
</dbReference>
<dbReference type="GO" id="GO:0003723">
    <property type="term" value="F:RNA binding"/>
    <property type="evidence" value="ECO:0007669"/>
    <property type="project" value="InterPro"/>
</dbReference>
<dbReference type="InterPro" id="IPR009000">
    <property type="entry name" value="Transl_B-barrel_sf"/>
</dbReference>
<dbReference type="InterPro" id="IPR050055">
    <property type="entry name" value="EF-Tu_GTPase"/>
</dbReference>
<dbReference type="InterPro" id="IPR057335">
    <property type="entry name" value="Beta-barrel_SelB"/>
</dbReference>
<keyword evidence="11" id="KW-1185">Reference proteome</keyword>
<dbReference type="GO" id="GO:0005829">
    <property type="term" value="C:cytosol"/>
    <property type="evidence" value="ECO:0007669"/>
    <property type="project" value="TreeGrafter"/>
</dbReference>
<dbReference type="SUPFAM" id="SSF46785">
    <property type="entry name" value="Winged helix' DNA-binding domain"/>
    <property type="match status" value="1"/>
</dbReference>
<keyword evidence="5" id="KW-0648">Protein biosynthesis</keyword>
<dbReference type="PROSITE" id="PS51722">
    <property type="entry name" value="G_TR_2"/>
    <property type="match status" value="1"/>
</dbReference>
<dbReference type="SUPFAM" id="SSF50465">
    <property type="entry name" value="EF-Tu/eEF-1alpha/eIF2-gamma C-terminal domain"/>
    <property type="match status" value="1"/>
</dbReference>